<dbReference type="InParanoid" id="A0A0C3B0C7"/>
<dbReference type="InterPro" id="IPR011989">
    <property type="entry name" value="ARM-like"/>
</dbReference>
<evidence type="ECO:0000256" key="6">
    <source>
        <dbReference type="ARBA" id="ARBA00022927"/>
    </source>
</evidence>
<reference evidence="9 10" key="1">
    <citation type="submission" date="2014-04" db="EMBL/GenBank/DDBJ databases">
        <authorList>
            <consortium name="DOE Joint Genome Institute"/>
            <person name="Kuo A."/>
            <person name="Tarkka M."/>
            <person name="Buscot F."/>
            <person name="Kohler A."/>
            <person name="Nagy L.G."/>
            <person name="Floudas D."/>
            <person name="Copeland A."/>
            <person name="Barry K.W."/>
            <person name="Cichocki N."/>
            <person name="Veneault-Fourrey C."/>
            <person name="LaButti K."/>
            <person name="Lindquist E.A."/>
            <person name="Lipzen A."/>
            <person name="Lundell T."/>
            <person name="Morin E."/>
            <person name="Murat C."/>
            <person name="Sun H."/>
            <person name="Tunlid A."/>
            <person name="Henrissat B."/>
            <person name="Grigoriev I.V."/>
            <person name="Hibbett D.S."/>
            <person name="Martin F."/>
            <person name="Nordberg H.P."/>
            <person name="Cantor M.N."/>
            <person name="Hua S.X."/>
        </authorList>
    </citation>
    <scope>NUCLEOTIDE SEQUENCE [LARGE SCALE GENOMIC DNA]</scope>
    <source>
        <strain evidence="9 10">F 1598</strain>
    </source>
</reference>
<keyword evidence="4" id="KW-0813">Transport</keyword>
<dbReference type="FunCoup" id="A0A0C3B0C7">
    <property type="interactions" value="830"/>
</dbReference>
<keyword evidence="7" id="KW-0539">Nucleus</keyword>
<dbReference type="Pfam" id="PF03378">
    <property type="entry name" value="CAS_CSE1"/>
    <property type="match status" value="1"/>
</dbReference>
<dbReference type="GO" id="GO:0005635">
    <property type="term" value="C:nuclear envelope"/>
    <property type="evidence" value="ECO:0007669"/>
    <property type="project" value="TreeGrafter"/>
</dbReference>
<dbReference type="InterPro" id="IPR001494">
    <property type="entry name" value="Importin-beta_N"/>
</dbReference>
<dbReference type="Proteomes" id="UP000054166">
    <property type="component" value="Unassembled WGS sequence"/>
</dbReference>
<proteinExistence type="inferred from homology"/>
<name>A0A0C3B0C7_PILCF</name>
<evidence type="ECO:0000256" key="2">
    <source>
        <dbReference type="ARBA" id="ARBA00004496"/>
    </source>
</evidence>
<dbReference type="PANTHER" id="PTHR10997:SF8">
    <property type="entry name" value="EXPORTIN-2"/>
    <property type="match status" value="1"/>
</dbReference>
<organism evidence="9 10">
    <name type="scientific">Piloderma croceum (strain F 1598)</name>
    <dbReference type="NCBI Taxonomy" id="765440"/>
    <lineage>
        <taxon>Eukaryota</taxon>
        <taxon>Fungi</taxon>
        <taxon>Dikarya</taxon>
        <taxon>Basidiomycota</taxon>
        <taxon>Agaricomycotina</taxon>
        <taxon>Agaricomycetes</taxon>
        <taxon>Agaricomycetidae</taxon>
        <taxon>Atheliales</taxon>
        <taxon>Atheliaceae</taxon>
        <taxon>Piloderma</taxon>
    </lineage>
</organism>
<dbReference type="Gene3D" id="1.25.10.10">
    <property type="entry name" value="Leucine-rich Repeat Variant"/>
    <property type="match status" value="1"/>
</dbReference>
<comment type="similarity">
    <text evidence="3">Belongs to the XPO2/CSE1 family.</text>
</comment>
<evidence type="ECO:0000256" key="7">
    <source>
        <dbReference type="ARBA" id="ARBA00023242"/>
    </source>
</evidence>
<dbReference type="InterPro" id="IPR016024">
    <property type="entry name" value="ARM-type_fold"/>
</dbReference>
<dbReference type="GO" id="GO:0031267">
    <property type="term" value="F:small GTPase binding"/>
    <property type="evidence" value="ECO:0007669"/>
    <property type="project" value="InterPro"/>
</dbReference>
<keyword evidence="6" id="KW-0653">Protein transport</keyword>
<dbReference type="PANTHER" id="PTHR10997">
    <property type="entry name" value="IMPORTIN-7, 8, 11"/>
    <property type="match status" value="1"/>
</dbReference>
<dbReference type="EMBL" id="KN833008">
    <property type="protein sequence ID" value="KIM79693.1"/>
    <property type="molecule type" value="Genomic_DNA"/>
</dbReference>
<dbReference type="Pfam" id="PF08506">
    <property type="entry name" value="Cse1"/>
    <property type="match status" value="1"/>
</dbReference>
<dbReference type="PROSITE" id="PS50166">
    <property type="entry name" value="IMPORTIN_B_NT"/>
    <property type="match status" value="1"/>
</dbReference>
<evidence type="ECO:0000259" key="8">
    <source>
        <dbReference type="PROSITE" id="PS50166"/>
    </source>
</evidence>
<evidence type="ECO:0000256" key="4">
    <source>
        <dbReference type="ARBA" id="ARBA00022448"/>
    </source>
</evidence>
<gene>
    <name evidence="9" type="ORF">PILCRDRAFT_791278</name>
</gene>
<dbReference type="InterPro" id="IPR005043">
    <property type="entry name" value="XPO2_C"/>
</dbReference>
<evidence type="ECO:0000313" key="9">
    <source>
        <dbReference type="EMBL" id="KIM79693.1"/>
    </source>
</evidence>
<sequence>MSADLPALLQASLHPHSRQQAESSLNALSLQPGFAVALLRLVLSSAGVDRPVRLAGVVYLKNLVMMRWEEDINPLPEIDKATLRAELVPGLIVLSNTQDKTIRAQIAKSVSLIAELDFPERWSGLIDQLISHLPTSTSLSPPTSLTQNLTISILETAHSIFQPWRAHVRSDSLFAEINFVLSRFGDKFMQLFRETASLLLSPSNEDTELKDLQAQTMILLLDIFYDLTCQDLPPIIEDAHEEFYQPEGGRGWLLRILRWGGVAGVDAETDDTTPSLSSQLKTRVLEIAELYIKLYPDQLSRFPGTIEAFVSGVWELVGAGAGGLGGVRDDLLVSQSLRFISTAIRSGYYRSLFSSRETIAGLVEGVVVPNVGLRDHEMEQFEDDPLEFIRLDLSLPGSSTGLSADITTRRQAAADVLQALVGSGYESEATEIVGGWIGRGLERYNASRGAGGDGEAWKAKDSAVYLLTAVATRGSTTQHGVTSTNTLVDVVRFFTEHVFQDLQAQAGEVHPILQVDAIRFLYTFRNQLTKDQLLSVLPLLVRHLGSDNYVCYTYAAITIDRVLFIKQGTQLLFTQTDIRDISPALLNAVLSKIEGAGSAEKVAENDHLMKCAMRVIVTARQTLTPGYERTLQRLVGILGVVSKNPSNPNFDQFIFESISALMRFVVSGTPTTLPTFEQALFEPFTIIIQQEIEQYIPYVFQILAQMLELHTADVPTDYRSLLPFLLQPAIWQQKGSIPGLVKLLKAFLARDAKQMVVAGQVAAVLGIIQQRLIPSKINDVWGMELLQAVMQNIPVADLRPYFRAIVINLLTRLQTSKTDQYVYLLTYFLLFTMAIKVDGLTPDYLIGTVEEIQSQLWSQILNNFVVGQLPKVPLKDHKVVVVGLTRMLTQSDIMMQEPNVHTWPGMFTALVKLFQEPKYIDKKGAEAHDPHNGLTDVDFEEQNAGYQAAYSRLAASESATSDPVAYVSDPKEFLAQELLRLSKSEPRVKSLLGAADPQVT</sequence>
<dbReference type="SMART" id="SM00913">
    <property type="entry name" value="IBN_N"/>
    <property type="match status" value="1"/>
</dbReference>
<keyword evidence="10" id="KW-1185">Reference proteome</keyword>
<dbReference type="SUPFAM" id="SSF48371">
    <property type="entry name" value="ARM repeat"/>
    <property type="match status" value="1"/>
</dbReference>
<feature type="non-terminal residue" evidence="9">
    <location>
        <position position="1000"/>
    </location>
</feature>
<evidence type="ECO:0000256" key="3">
    <source>
        <dbReference type="ARBA" id="ARBA00008669"/>
    </source>
</evidence>
<accession>A0A0C3B0C7</accession>
<dbReference type="InterPro" id="IPR013713">
    <property type="entry name" value="XPO2_central"/>
</dbReference>
<dbReference type="HOGENOM" id="CLU_009614_0_0_1"/>
<reference evidence="10" key="2">
    <citation type="submission" date="2015-01" db="EMBL/GenBank/DDBJ databases">
        <title>Evolutionary Origins and Diversification of the Mycorrhizal Mutualists.</title>
        <authorList>
            <consortium name="DOE Joint Genome Institute"/>
            <consortium name="Mycorrhizal Genomics Consortium"/>
            <person name="Kohler A."/>
            <person name="Kuo A."/>
            <person name="Nagy L.G."/>
            <person name="Floudas D."/>
            <person name="Copeland A."/>
            <person name="Barry K.W."/>
            <person name="Cichocki N."/>
            <person name="Veneault-Fourrey C."/>
            <person name="LaButti K."/>
            <person name="Lindquist E.A."/>
            <person name="Lipzen A."/>
            <person name="Lundell T."/>
            <person name="Morin E."/>
            <person name="Murat C."/>
            <person name="Riley R."/>
            <person name="Ohm R."/>
            <person name="Sun H."/>
            <person name="Tunlid A."/>
            <person name="Henrissat B."/>
            <person name="Grigoriev I.V."/>
            <person name="Hibbett D.S."/>
            <person name="Martin F."/>
        </authorList>
    </citation>
    <scope>NUCLEOTIDE SEQUENCE [LARGE SCALE GENOMIC DNA]</scope>
    <source>
        <strain evidence="10">F 1598</strain>
    </source>
</reference>
<protein>
    <recommendedName>
        <fullName evidence="8">Importin N-terminal domain-containing protein</fullName>
    </recommendedName>
</protein>
<dbReference type="GO" id="GO:0005049">
    <property type="term" value="F:nuclear export signal receptor activity"/>
    <property type="evidence" value="ECO:0007669"/>
    <property type="project" value="TreeGrafter"/>
</dbReference>
<evidence type="ECO:0000256" key="5">
    <source>
        <dbReference type="ARBA" id="ARBA00022490"/>
    </source>
</evidence>
<dbReference type="Pfam" id="PF03810">
    <property type="entry name" value="IBN_N"/>
    <property type="match status" value="1"/>
</dbReference>
<keyword evidence="5" id="KW-0963">Cytoplasm</keyword>
<comment type="subcellular location">
    <subcellularLocation>
        <location evidence="2">Cytoplasm</location>
    </subcellularLocation>
    <subcellularLocation>
        <location evidence="1">Nucleus</location>
    </subcellularLocation>
</comment>
<evidence type="ECO:0000313" key="10">
    <source>
        <dbReference type="Proteomes" id="UP000054166"/>
    </source>
</evidence>
<dbReference type="AlphaFoldDB" id="A0A0C3B0C7"/>
<feature type="domain" description="Importin N-terminal" evidence="8">
    <location>
        <begin position="21"/>
        <end position="93"/>
    </location>
</feature>
<dbReference type="STRING" id="765440.A0A0C3B0C7"/>
<dbReference type="GO" id="GO:0005829">
    <property type="term" value="C:cytosol"/>
    <property type="evidence" value="ECO:0007669"/>
    <property type="project" value="TreeGrafter"/>
</dbReference>
<dbReference type="OrthoDB" id="3268246at2759"/>
<dbReference type="GO" id="GO:0006611">
    <property type="term" value="P:protein export from nucleus"/>
    <property type="evidence" value="ECO:0007669"/>
    <property type="project" value="TreeGrafter"/>
</dbReference>
<evidence type="ECO:0000256" key="1">
    <source>
        <dbReference type="ARBA" id="ARBA00004123"/>
    </source>
</evidence>
<dbReference type="GO" id="GO:0006606">
    <property type="term" value="P:protein import into nucleus"/>
    <property type="evidence" value="ECO:0007669"/>
    <property type="project" value="TreeGrafter"/>
</dbReference>